<evidence type="ECO:0000256" key="2">
    <source>
        <dbReference type="ARBA" id="ARBA00007866"/>
    </source>
</evidence>
<organism evidence="17">
    <name type="scientific">mine drainage metagenome</name>
    <dbReference type="NCBI Taxonomy" id="410659"/>
    <lineage>
        <taxon>unclassified sequences</taxon>
        <taxon>metagenomes</taxon>
        <taxon>ecological metagenomes</taxon>
    </lineage>
</organism>
<dbReference type="Gene3D" id="2.60.40.420">
    <property type="entry name" value="Cupredoxins - blue copper proteins"/>
    <property type="match status" value="1"/>
</dbReference>
<keyword evidence="17" id="KW-0560">Oxidoreductase</keyword>
<evidence type="ECO:0000259" key="16">
    <source>
        <dbReference type="PROSITE" id="PS50999"/>
    </source>
</evidence>
<dbReference type="SUPFAM" id="SSF49503">
    <property type="entry name" value="Cupredoxins"/>
    <property type="match status" value="1"/>
</dbReference>
<feature type="domain" description="Cytochrome oxidase subunit II copper A binding" evidence="15">
    <location>
        <begin position="129"/>
        <end position="269"/>
    </location>
</feature>
<keyword evidence="12 14" id="KW-0472">Membrane</keyword>
<keyword evidence="4" id="KW-0813">Transport</keyword>
<dbReference type="Pfam" id="PF00116">
    <property type="entry name" value="COX2"/>
    <property type="match status" value="1"/>
</dbReference>
<dbReference type="PRINTS" id="PR01166">
    <property type="entry name" value="CYCOXIDASEII"/>
</dbReference>
<sequence length="288" mass="31262">MKVTPKMKLKHYLAAASALFVANAFGAQSLPGGPQTWGIDFQPPVTQIAADQRDLNYLVMLICLGIGIVVFGVMFYSVFKFRKSKGAVAAKFHESTAVEVAWTIVPLLIVIAMVIPATKLVVAQENTANSFMTVKVTGYQWKWGYDYVDGPGKGINFYSTLTTPMSEIFGNAAKPNNYLLQVDHPLVVPVNEKVRILTTSADVIHGWYVPSFGVQLDAIPGFVRATWFKADKVGTYYGQCAQICGKGHAFMPIVVKVVSMDDYQAWVKTTQAAIKAGGGQLPPSGADS</sequence>
<evidence type="ECO:0000256" key="11">
    <source>
        <dbReference type="ARBA" id="ARBA00023008"/>
    </source>
</evidence>
<dbReference type="InterPro" id="IPR045187">
    <property type="entry name" value="CcO_II"/>
</dbReference>
<dbReference type="SUPFAM" id="SSF81464">
    <property type="entry name" value="Cytochrome c oxidase subunit II-like, transmembrane region"/>
    <property type="match status" value="1"/>
</dbReference>
<dbReference type="GO" id="GO:0016491">
    <property type="term" value="F:oxidoreductase activity"/>
    <property type="evidence" value="ECO:0007669"/>
    <property type="project" value="UniProtKB-KW"/>
</dbReference>
<evidence type="ECO:0000259" key="15">
    <source>
        <dbReference type="PROSITE" id="PS50857"/>
    </source>
</evidence>
<dbReference type="GO" id="GO:0004129">
    <property type="term" value="F:cytochrome-c oxidase activity"/>
    <property type="evidence" value="ECO:0007669"/>
    <property type="project" value="UniProtKB-EC"/>
</dbReference>
<evidence type="ECO:0000256" key="13">
    <source>
        <dbReference type="ARBA" id="ARBA00031389"/>
    </source>
</evidence>
<dbReference type="PANTHER" id="PTHR22888">
    <property type="entry name" value="CYTOCHROME C OXIDASE, SUBUNIT II"/>
    <property type="match status" value="1"/>
</dbReference>
<evidence type="ECO:0000256" key="9">
    <source>
        <dbReference type="ARBA" id="ARBA00022982"/>
    </source>
</evidence>
<proteinExistence type="inferred from homology"/>
<dbReference type="InterPro" id="IPR008972">
    <property type="entry name" value="Cupredoxin"/>
</dbReference>
<dbReference type="EC" id="7.1.1.9" evidence="3"/>
<dbReference type="InterPro" id="IPR014222">
    <property type="entry name" value="Cyt_c_oxidase_su2"/>
</dbReference>
<evidence type="ECO:0000256" key="8">
    <source>
        <dbReference type="ARBA" id="ARBA00022967"/>
    </source>
</evidence>
<keyword evidence="10 14" id="KW-1133">Transmembrane helix</keyword>
<accession>A0A1J5RGZ4</accession>
<reference evidence="17" key="1">
    <citation type="submission" date="2016-10" db="EMBL/GenBank/DDBJ databases">
        <title>Sequence of Gallionella enrichment culture.</title>
        <authorList>
            <person name="Poehlein A."/>
            <person name="Muehling M."/>
            <person name="Daniel R."/>
        </authorList>
    </citation>
    <scope>NUCLEOTIDE SEQUENCE</scope>
</reference>
<name>A0A1J5RGZ4_9ZZZZ</name>
<evidence type="ECO:0000256" key="14">
    <source>
        <dbReference type="SAM" id="Phobius"/>
    </source>
</evidence>
<dbReference type="Pfam" id="PF02790">
    <property type="entry name" value="COX2_TM"/>
    <property type="match status" value="1"/>
</dbReference>
<evidence type="ECO:0000256" key="12">
    <source>
        <dbReference type="ARBA" id="ARBA00023136"/>
    </source>
</evidence>
<evidence type="ECO:0000256" key="6">
    <source>
        <dbReference type="ARBA" id="ARBA00022692"/>
    </source>
</evidence>
<protein>
    <recommendedName>
        <fullName evidence="3">cytochrome-c oxidase</fullName>
        <ecNumber evidence="3">7.1.1.9</ecNumber>
    </recommendedName>
    <alternativeName>
        <fullName evidence="13">Cytochrome c oxidase polypeptide II</fullName>
    </alternativeName>
</protein>
<dbReference type="EMBL" id="MLJW01000425">
    <property type="protein sequence ID" value="OIQ87389.1"/>
    <property type="molecule type" value="Genomic_DNA"/>
</dbReference>
<feature type="transmembrane region" description="Helical" evidence="14">
    <location>
        <begin position="100"/>
        <end position="122"/>
    </location>
</feature>
<dbReference type="InterPro" id="IPR001505">
    <property type="entry name" value="Copper_CuA"/>
</dbReference>
<keyword evidence="9" id="KW-0249">Electron transport</keyword>
<comment type="similarity">
    <text evidence="2">Belongs to the cytochrome c oxidase subunit 2 family.</text>
</comment>
<dbReference type="GO" id="GO:0016020">
    <property type="term" value="C:membrane"/>
    <property type="evidence" value="ECO:0007669"/>
    <property type="project" value="UniProtKB-SubCell"/>
</dbReference>
<keyword evidence="6 14" id="KW-0812">Transmembrane</keyword>
<feature type="transmembrane region" description="Helical" evidence="14">
    <location>
        <begin position="57"/>
        <end position="79"/>
    </location>
</feature>
<evidence type="ECO:0000256" key="3">
    <source>
        <dbReference type="ARBA" id="ARBA00012949"/>
    </source>
</evidence>
<keyword evidence="5" id="KW-0679">Respiratory chain</keyword>
<evidence type="ECO:0000256" key="5">
    <source>
        <dbReference type="ARBA" id="ARBA00022660"/>
    </source>
</evidence>
<keyword evidence="11" id="KW-0186">Copper</keyword>
<dbReference type="PROSITE" id="PS50999">
    <property type="entry name" value="COX2_TM"/>
    <property type="match status" value="1"/>
</dbReference>
<evidence type="ECO:0000256" key="10">
    <source>
        <dbReference type="ARBA" id="ARBA00022989"/>
    </source>
</evidence>
<dbReference type="NCBIfam" id="TIGR02866">
    <property type="entry name" value="CoxB"/>
    <property type="match status" value="1"/>
</dbReference>
<comment type="subcellular location">
    <subcellularLocation>
        <location evidence="1">Membrane</location>
        <topology evidence="1">Multi-pass membrane protein</topology>
    </subcellularLocation>
</comment>
<comment type="caution">
    <text evidence="17">The sequence shown here is derived from an EMBL/GenBank/DDBJ whole genome shotgun (WGS) entry which is preliminary data.</text>
</comment>
<evidence type="ECO:0000313" key="17">
    <source>
        <dbReference type="EMBL" id="OIQ87389.1"/>
    </source>
</evidence>
<dbReference type="PROSITE" id="PS00078">
    <property type="entry name" value="COX2"/>
    <property type="match status" value="1"/>
</dbReference>
<dbReference type="PROSITE" id="PS50857">
    <property type="entry name" value="COX2_CUA"/>
    <property type="match status" value="1"/>
</dbReference>
<dbReference type="InterPro" id="IPR002429">
    <property type="entry name" value="CcO_II-like_C"/>
</dbReference>
<dbReference type="GO" id="GO:0005507">
    <property type="term" value="F:copper ion binding"/>
    <property type="evidence" value="ECO:0007669"/>
    <property type="project" value="InterPro"/>
</dbReference>
<dbReference type="Gene3D" id="1.10.287.90">
    <property type="match status" value="1"/>
</dbReference>
<dbReference type="InterPro" id="IPR011759">
    <property type="entry name" value="Cyt_c_oxidase_su2_TM_dom"/>
</dbReference>
<feature type="domain" description="Cytochrome oxidase subunit II transmembrane region profile" evidence="16">
    <location>
        <begin position="33"/>
        <end position="128"/>
    </location>
</feature>
<dbReference type="GO" id="GO:0042773">
    <property type="term" value="P:ATP synthesis coupled electron transport"/>
    <property type="evidence" value="ECO:0007669"/>
    <property type="project" value="TreeGrafter"/>
</dbReference>
<dbReference type="InterPro" id="IPR036257">
    <property type="entry name" value="Cyt_c_oxidase_su2_TM_sf"/>
</dbReference>
<evidence type="ECO:0000256" key="4">
    <source>
        <dbReference type="ARBA" id="ARBA00022448"/>
    </source>
</evidence>
<evidence type="ECO:0000256" key="1">
    <source>
        <dbReference type="ARBA" id="ARBA00004141"/>
    </source>
</evidence>
<evidence type="ECO:0000256" key="7">
    <source>
        <dbReference type="ARBA" id="ARBA00022723"/>
    </source>
</evidence>
<keyword evidence="7" id="KW-0479">Metal-binding</keyword>
<dbReference type="AlphaFoldDB" id="A0A1J5RGZ4"/>
<keyword evidence="8" id="KW-1278">Translocase</keyword>
<dbReference type="PANTHER" id="PTHR22888:SF9">
    <property type="entry name" value="CYTOCHROME C OXIDASE SUBUNIT 2"/>
    <property type="match status" value="1"/>
</dbReference>
<gene>
    <name evidence="17" type="primary">ctaC_7</name>
    <name evidence="17" type="ORF">GALL_307670</name>
</gene>